<dbReference type="InterPro" id="IPR023346">
    <property type="entry name" value="Lysozyme-like_dom_sf"/>
</dbReference>
<dbReference type="AlphaFoldDB" id="A0A1I1DV54"/>
<keyword evidence="2" id="KW-1185">Reference proteome</keyword>
<dbReference type="SUPFAM" id="SSF53955">
    <property type="entry name" value="Lysozyme-like"/>
    <property type="match status" value="1"/>
</dbReference>
<dbReference type="Proteomes" id="UP000198639">
    <property type="component" value="Unassembled WGS sequence"/>
</dbReference>
<protein>
    <recommendedName>
        <fullName evidence="3">Muramidase (Phage lambda lysozyme)</fullName>
    </recommendedName>
</protein>
<name>A0A1I1DV54_9BURK</name>
<organism evidence="1 2">
    <name type="scientific">Massilia yuzhufengensis</name>
    <dbReference type="NCBI Taxonomy" id="1164594"/>
    <lineage>
        <taxon>Bacteria</taxon>
        <taxon>Pseudomonadati</taxon>
        <taxon>Pseudomonadota</taxon>
        <taxon>Betaproteobacteria</taxon>
        <taxon>Burkholderiales</taxon>
        <taxon>Oxalobacteraceae</taxon>
        <taxon>Telluria group</taxon>
        <taxon>Massilia</taxon>
    </lineage>
</organism>
<evidence type="ECO:0000313" key="1">
    <source>
        <dbReference type="EMBL" id="SFB76453.1"/>
    </source>
</evidence>
<dbReference type="RefSeq" id="WP_229408381.1">
    <property type="nucleotide sequence ID" value="NZ_FOLD01000001.1"/>
</dbReference>
<gene>
    <name evidence="1" type="ORF">SAMN05216204_101304</name>
</gene>
<evidence type="ECO:0008006" key="3">
    <source>
        <dbReference type="Google" id="ProtNLM"/>
    </source>
</evidence>
<accession>A0A1I1DV54</accession>
<reference evidence="2" key="1">
    <citation type="submission" date="2016-10" db="EMBL/GenBank/DDBJ databases">
        <authorList>
            <person name="Varghese N."/>
            <person name="Submissions S."/>
        </authorList>
    </citation>
    <scope>NUCLEOTIDE SEQUENCE [LARGE SCALE GENOMIC DNA]</scope>
    <source>
        <strain evidence="2">CGMCC 1.12041</strain>
    </source>
</reference>
<dbReference type="CDD" id="cd00736">
    <property type="entry name" value="lambda_lys-like"/>
    <property type="match status" value="1"/>
</dbReference>
<dbReference type="STRING" id="1164594.SAMN05216204_101304"/>
<dbReference type="EMBL" id="FOLD01000001">
    <property type="protein sequence ID" value="SFB76453.1"/>
    <property type="molecule type" value="Genomic_DNA"/>
</dbReference>
<evidence type="ECO:0000313" key="2">
    <source>
        <dbReference type="Proteomes" id="UP000198639"/>
    </source>
</evidence>
<proteinExistence type="predicted"/>
<sequence>MNLRMKNRLAENAALLAHPNVAAFMKAIAVAEGGGYDFKYGALKGRREDRWRFTDTSTHPGPGIDGKTTAAGMYQITRPTWQHHGGKLGLTDFSPHTQDLIAVEILRSIGVIELVKAGDIAGAMPRAARTWAALPMGPGLCNRYPPQRYVPYNEFVSAYTAAGGQLLA</sequence>
<dbReference type="Gene3D" id="1.10.530.10">
    <property type="match status" value="1"/>
</dbReference>